<evidence type="ECO:0000313" key="6">
    <source>
        <dbReference type="EMBL" id="MCR9036507.1"/>
    </source>
</evidence>
<keyword evidence="3" id="KW-0472">Membrane</keyword>
<evidence type="ECO:0000256" key="2">
    <source>
        <dbReference type="SAM" id="MobiDB-lite"/>
    </source>
</evidence>
<sequence length="543" mass="57978">MAERRRHHRRMSSEEQGRLSAERYGTGGGRNAAGSDARQPHSTPLVQGRHVNAGSYSHTSAASDTHAAHLRGNNPDEMDHAASRSDGVGYYVSKRQQAKRSHRVLKVVVISLVAVLAVAGAAFAWYINSINSKLSKGIDSSLLNQLVAPTKTDDPFYMLLLGVDQDEERTEEWGADQSNYRTDSIILVRIDPPNKKVTLISIPRDTMVDMGEHGTQKINAAYSFGGASYMVEQVSKLAGVNISHYAELNFEEFTSVVDTLGGVEVTLPVAVSDMDYAGIDLPAGTQTLNGEQALGLCRSRHAYDAYGGGDFYRSANQRMVIAAIIRKVLESDPASWPNLISQLADSVTTDLSATDILSLANQFKDLDTENDIYSGSVPTTSQYINNLWYEVVDEDAWKTMMERTNAGEPPYSDSSQDFTAGVAGSVSAGGDGSDSSDTTSTSSDPVYSGSVLVLNGTETQGVASNAANVLTAAGFSTIAGNADSTGHTTTTIVYNTSKTTSALGEAKGVAEKLGLSVTPTENPGTYSDNYDVVVILGTDYKGK</sequence>
<comment type="caution">
    <text evidence="6">The sequence shown here is derived from an EMBL/GenBank/DDBJ whole genome shotgun (WGS) entry which is preliminary data.</text>
</comment>
<proteinExistence type="inferred from homology"/>
<dbReference type="Pfam" id="PF13399">
    <property type="entry name" value="LytR_C"/>
    <property type="match status" value="1"/>
</dbReference>
<dbReference type="Proteomes" id="UP001204320">
    <property type="component" value="Unassembled WGS sequence"/>
</dbReference>
<protein>
    <submittedName>
        <fullName evidence="6">LCP family protein</fullName>
    </submittedName>
</protein>
<evidence type="ECO:0000259" key="4">
    <source>
        <dbReference type="Pfam" id="PF03816"/>
    </source>
</evidence>
<dbReference type="Pfam" id="PF03816">
    <property type="entry name" value="LytR_cpsA_psr"/>
    <property type="match status" value="1"/>
</dbReference>
<feature type="compositionally biased region" description="Low complexity" evidence="2">
    <location>
        <begin position="55"/>
        <end position="65"/>
    </location>
</feature>
<dbReference type="InterPro" id="IPR050922">
    <property type="entry name" value="LytR/CpsA/Psr_CW_biosynth"/>
</dbReference>
<keyword evidence="7" id="KW-1185">Reference proteome</keyword>
<feature type="compositionally biased region" description="Basic and acidic residues" evidence="2">
    <location>
        <begin position="11"/>
        <end position="21"/>
    </location>
</feature>
<dbReference type="Gene3D" id="3.40.630.190">
    <property type="entry name" value="LCP protein"/>
    <property type="match status" value="1"/>
</dbReference>
<dbReference type="RefSeq" id="WP_258499066.1">
    <property type="nucleotide sequence ID" value="NZ_JANSKA010000003.1"/>
</dbReference>
<feature type="compositionally biased region" description="Low complexity" evidence="2">
    <location>
        <begin position="433"/>
        <end position="444"/>
    </location>
</feature>
<feature type="compositionally biased region" description="Basic residues" evidence="2">
    <location>
        <begin position="1"/>
        <end position="10"/>
    </location>
</feature>
<accession>A0ABT1Z8H7</accession>
<comment type="similarity">
    <text evidence="1">Belongs to the LytR/CpsA/Psr (LCP) family.</text>
</comment>
<dbReference type="InterPro" id="IPR004474">
    <property type="entry name" value="LytR_CpsA_psr"/>
</dbReference>
<dbReference type="InterPro" id="IPR027381">
    <property type="entry name" value="LytR/CpsA/Psr_C"/>
</dbReference>
<keyword evidence="3" id="KW-0812">Transmembrane</keyword>
<evidence type="ECO:0000259" key="5">
    <source>
        <dbReference type="Pfam" id="PF13399"/>
    </source>
</evidence>
<evidence type="ECO:0000313" key="7">
    <source>
        <dbReference type="Proteomes" id="UP001204320"/>
    </source>
</evidence>
<feature type="region of interest" description="Disordered" evidence="2">
    <location>
        <begin position="1"/>
        <end position="82"/>
    </location>
</feature>
<feature type="transmembrane region" description="Helical" evidence="3">
    <location>
        <begin position="104"/>
        <end position="127"/>
    </location>
</feature>
<evidence type="ECO:0000256" key="1">
    <source>
        <dbReference type="ARBA" id="ARBA00006068"/>
    </source>
</evidence>
<feature type="domain" description="Cell envelope-related transcriptional attenuator" evidence="4">
    <location>
        <begin position="181"/>
        <end position="328"/>
    </location>
</feature>
<gene>
    <name evidence="6" type="ORF">NVS32_06030</name>
</gene>
<name>A0ABT1Z8H7_9ACTN</name>
<reference evidence="6 7" key="1">
    <citation type="submission" date="2022-08" db="EMBL/GenBank/DDBJ databases">
        <title>Tractidigestivibacter montrealensis type strain KD21.</title>
        <authorList>
            <person name="Diop K."/>
            <person name="Richard C."/>
            <person name="Routy B."/>
        </authorList>
    </citation>
    <scope>NUCLEOTIDE SEQUENCE [LARGE SCALE GENOMIC DNA]</scope>
    <source>
        <strain evidence="6 7">KD21</strain>
    </source>
</reference>
<dbReference type="PANTHER" id="PTHR33392">
    <property type="entry name" value="POLYISOPRENYL-TEICHOIC ACID--PEPTIDOGLYCAN TEICHOIC ACID TRANSFERASE TAGU"/>
    <property type="match status" value="1"/>
</dbReference>
<feature type="domain" description="LytR/CpsA/Psr regulator C-terminal" evidence="5">
    <location>
        <begin position="451"/>
        <end position="540"/>
    </location>
</feature>
<keyword evidence="3" id="KW-1133">Transmembrane helix</keyword>
<dbReference type="NCBIfam" id="TIGR00350">
    <property type="entry name" value="lytR_cpsA_psr"/>
    <property type="match status" value="1"/>
</dbReference>
<dbReference type="Gene3D" id="3.30.70.2390">
    <property type="match status" value="1"/>
</dbReference>
<dbReference type="EMBL" id="JANSKA010000003">
    <property type="protein sequence ID" value="MCR9036507.1"/>
    <property type="molecule type" value="Genomic_DNA"/>
</dbReference>
<feature type="region of interest" description="Disordered" evidence="2">
    <location>
        <begin position="404"/>
        <end position="446"/>
    </location>
</feature>
<dbReference type="PANTHER" id="PTHR33392:SF6">
    <property type="entry name" value="POLYISOPRENYL-TEICHOIC ACID--PEPTIDOGLYCAN TEICHOIC ACID TRANSFERASE TAGU"/>
    <property type="match status" value="1"/>
</dbReference>
<organism evidence="6 7">
    <name type="scientific">Tractidigestivibacter montrealensis</name>
    <dbReference type="NCBI Taxonomy" id="2972466"/>
    <lineage>
        <taxon>Bacteria</taxon>
        <taxon>Bacillati</taxon>
        <taxon>Actinomycetota</taxon>
        <taxon>Coriobacteriia</taxon>
        <taxon>Coriobacteriales</taxon>
        <taxon>Atopobiaceae</taxon>
        <taxon>Tractidigestivibacter</taxon>
    </lineage>
</organism>
<evidence type="ECO:0000256" key="3">
    <source>
        <dbReference type="SAM" id="Phobius"/>
    </source>
</evidence>